<gene>
    <name evidence="1" type="ORF">VC34_22965</name>
</gene>
<proteinExistence type="predicted"/>
<organism evidence="1 2">
    <name type="scientific">Pseudomonas fluorescens</name>
    <dbReference type="NCBI Taxonomy" id="294"/>
    <lineage>
        <taxon>Bacteria</taxon>
        <taxon>Pseudomonadati</taxon>
        <taxon>Pseudomonadota</taxon>
        <taxon>Gammaproteobacteria</taxon>
        <taxon>Pseudomonadales</taxon>
        <taxon>Pseudomonadaceae</taxon>
        <taxon>Pseudomonas</taxon>
    </lineage>
</organism>
<protein>
    <submittedName>
        <fullName evidence="1">Uncharacterized protein</fullName>
    </submittedName>
</protein>
<evidence type="ECO:0000313" key="2">
    <source>
        <dbReference type="Proteomes" id="UP000033500"/>
    </source>
</evidence>
<name>A0A0F4T3E1_PSEFL</name>
<reference evidence="1 2" key="1">
    <citation type="submission" date="2015-03" db="EMBL/GenBank/DDBJ databases">
        <title>Comparative genomics of Pseudomonas insights into diversity of traits involved in vanlence and defense.</title>
        <authorList>
            <person name="Qin Y."/>
        </authorList>
    </citation>
    <scope>NUCLEOTIDE SEQUENCE [LARGE SCALE GENOMIC DNA]</scope>
    <source>
        <strain evidence="1 2">C3</strain>
    </source>
</reference>
<comment type="caution">
    <text evidence="1">The sequence shown here is derived from an EMBL/GenBank/DDBJ whole genome shotgun (WGS) entry which is preliminary data.</text>
</comment>
<dbReference type="Proteomes" id="UP000033500">
    <property type="component" value="Unassembled WGS sequence"/>
</dbReference>
<dbReference type="PATRIC" id="fig|294.131.peg.3509"/>
<sequence>MTRRHSDAASFEVIGPVTLSGSSVDVAINDLANWTMVTQVGGYRPQFRPHRGVIDRPCGNNRCNPGELRTSATWALVNHTPMRPGAGEYQVLGQLSSG</sequence>
<evidence type="ECO:0000313" key="1">
    <source>
        <dbReference type="EMBL" id="KJZ38981.1"/>
    </source>
</evidence>
<accession>A0A0F4T3E1</accession>
<dbReference type="EMBL" id="LACD01000029">
    <property type="protein sequence ID" value="KJZ38981.1"/>
    <property type="molecule type" value="Genomic_DNA"/>
</dbReference>
<dbReference type="AlphaFoldDB" id="A0A0F4T3E1"/>